<keyword evidence="2" id="KW-1185">Reference proteome</keyword>
<dbReference type="Proteomes" id="UP001140511">
    <property type="component" value="Unassembled WGS sequence"/>
</dbReference>
<reference evidence="1" key="1">
    <citation type="submission" date="2022-09" db="EMBL/GenBank/DDBJ databases">
        <title>Chromosome-level assembly of Trichoderma breve T069, a fungus used in development of biopesticide product.</title>
        <authorList>
            <person name="Lin R."/>
            <person name="Liu T."/>
        </authorList>
    </citation>
    <scope>NUCLEOTIDE SEQUENCE</scope>
    <source>
        <strain evidence="1">T069</strain>
    </source>
</reference>
<dbReference type="EMBL" id="JAOPEN010000008">
    <property type="protein sequence ID" value="KAJ4854131.1"/>
    <property type="molecule type" value="Genomic_DNA"/>
</dbReference>
<comment type="caution">
    <text evidence="1">The sequence shown here is derived from an EMBL/GenBank/DDBJ whole genome shotgun (WGS) entry which is preliminary data.</text>
</comment>
<name>A0A9W9B6C5_9HYPO</name>
<protein>
    <submittedName>
        <fullName evidence="1">Gag-polypeptide of LTR copia-type domain-containing protein</fullName>
    </submittedName>
</protein>
<dbReference type="GeneID" id="80873004"/>
<sequence>MDIRTLEEWSWGFLLKRDTKPPRKDSDWQSAFDARLEAWEDCQRQAVAIVRSSLGNRHLDRVKGMTTVLEIVDALDTWFQGYKTTAFRVLSHEYESLTLEGCTDVAEYVEKLLTVRRKIEQLDESCKIGEAHFINKFLTGLGGNYETFLVIFNMNHSLIPEYKDGKLIKRGVTFDEAVETARLHESIHKSIHKSRQANLGVISMRS</sequence>
<organism evidence="1 2">
    <name type="scientific">Trichoderma breve</name>
    <dbReference type="NCBI Taxonomy" id="2034170"/>
    <lineage>
        <taxon>Eukaryota</taxon>
        <taxon>Fungi</taxon>
        <taxon>Dikarya</taxon>
        <taxon>Ascomycota</taxon>
        <taxon>Pezizomycotina</taxon>
        <taxon>Sordariomycetes</taxon>
        <taxon>Hypocreomycetidae</taxon>
        <taxon>Hypocreales</taxon>
        <taxon>Hypocreaceae</taxon>
        <taxon>Trichoderma</taxon>
    </lineage>
</organism>
<gene>
    <name evidence="1" type="ORF">T069G_11110</name>
</gene>
<dbReference type="AlphaFoldDB" id="A0A9W9B6C5"/>
<dbReference type="Pfam" id="PF14223">
    <property type="entry name" value="Retrotran_gag_2"/>
    <property type="match status" value="1"/>
</dbReference>
<accession>A0A9W9B6C5</accession>
<proteinExistence type="predicted"/>
<dbReference type="RefSeq" id="XP_056023190.1">
    <property type="nucleotide sequence ID" value="XM_056178316.1"/>
</dbReference>
<evidence type="ECO:0000313" key="2">
    <source>
        <dbReference type="Proteomes" id="UP001140511"/>
    </source>
</evidence>
<evidence type="ECO:0000313" key="1">
    <source>
        <dbReference type="EMBL" id="KAJ4854131.1"/>
    </source>
</evidence>